<evidence type="ECO:0008006" key="4">
    <source>
        <dbReference type="Google" id="ProtNLM"/>
    </source>
</evidence>
<dbReference type="EMBL" id="JAFJZO010000030">
    <property type="protein sequence ID" value="KAG5498788.1"/>
    <property type="molecule type" value="Genomic_DNA"/>
</dbReference>
<dbReference type="OrthoDB" id="264083at2759"/>
<feature type="region of interest" description="Disordered" evidence="1">
    <location>
        <begin position="225"/>
        <end position="260"/>
    </location>
</feature>
<protein>
    <recommendedName>
        <fullName evidence="4">BSD domain-containing protein</fullName>
    </recommendedName>
</protein>
<name>A0A836LFY7_9TRYP</name>
<reference evidence="2 3" key="1">
    <citation type="submission" date="2021-02" db="EMBL/GenBank/DDBJ databases">
        <title>Porcisia hertigi Genome sequencing and assembly.</title>
        <authorList>
            <person name="Almutairi H."/>
            <person name="Gatherer D."/>
        </authorList>
    </citation>
    <scope>NUCLEOTIDE SEQUENCE [LARGE SCALE GENOMIC DNA]</scope>
    <source>
        <strain evidence="2 3">C119</strain>
    </source>
</reference>
<gene>
    <name evidence="2" type="ORF">JKF63_03077</name>
</gene>
<evidence type="ECO:0000256" key="1">
    <source>
        <dbReference type="SAM" id="MobiDB-lite"/>
    </source>
</evidence>
<accession>A0A836LFY7</accession>
<evidence type="ECO:0000313" key="2">
    <source>
        <dbReference type="EMBL" id="KAG5498788.1"/>
    </source>
</evidence>
<dbReference type="KEGG" id="phet:94289175"/>
<dbReference type="Proteomes" id="UP000674318">
    <property type="component" value="Unassembled WGS sequence"/>
</dbReference>
<keyword evidence="3" id="KW-1185">Reference proteome</keyword>
<evidence type="ECO:0000313" key="3">
    <source>
        <dbReference type="Proteomes" id="UP000674318"/>
    </source>
</evidence>
<organism evidence="2 3">
    <name type="scientific">Porcisia hertigi</name>
    <dbReference type="NCBI Taxonomy" id="2761500"/>
    <lineage>
        <taxon>Eukaryota</taxon>
        <taxon>Discoba</taxon>
        <taxon>Euglenozoa</taxon>
        <taxon>Kinetoplastea</taxon>
        <taxon>Metakinetoplastina</taxon>
        <taxon>Trypanosomatida</taxon>
        <taxon>Trypanosomatidae</taxon>
        <taxon>Leishmaniinae</taxon>
        <taxon>Porcisia</taxon>
    </lineage>
</organism>
<sequence>MFSLFNDLLTSAAVVVNDISDQGIEMFHKAGILDALESVSDNPNSTAAAALSNEQTLSLTDIMTPPTAWAGSQEEWVWCVKAALCDPNTCALTPTILRSDASLWEEIKTTVAQLFAAPPQPGKMESPVPTETEIGSEASANVASELLERAGSKLTPTADLVKYVQENYKVYRVRSDVVPRFTSDEDYWLNMKWRTDLYQQCINAEQLLTLMQVLSRLPKPLRDMAAPANRKTKAEKNEYGNVQHEGGNDGDDEDNREDGQRVILRDNTNYWRDMRREHEAIQEKFAWIRETEKLVKKEIQLASSNVKLLGNLLQRQEASTTLGASVFDSCQYHKVRLSRLIADVCAAPTEHTEGTSLDSKTGALFQALAQCNDDVRAVLEAFVNRPPGDFENTDGVVSSPSLPTQSAEPSLPVTDEVPSRKTTIADTTTSATQKVGYARESSPVKLSASAREGSLRPDSIADDSGESSFEAKLPWSMSDSES</sequence>
<feature type="compositionally biased region" description="Low complexity" evidence="1">
    <location>
        <begin position="422"/>
        <end position="432"/>
    </location>
</feature>
<dbReference type="AlphaFoldDB" id="A0A836LFY7"/>
<dbReference type="RefSeq" id="XP_067755542.1">
    <property type="nucleotide sequence ID" value="XM_067899098.1"/>
</dbReference>
<feature type="region of interest" description="Disordered" evidence="1">
    <location>
        <begin position="389"/>
        <end position="482"/>
    </location>
</feature>
<proteinExistence type="predicted"/>
<feature type="compositionally biased region" description="Polar residues" evidence="1">
    <location>
        <begin position="395"/>
        <end position="408"/>
    </location>
</feature>
<comment type="caution">
    <text evidence="2">The sequence shown here is derived from an EMBL/GenBank/DDBJ whole genome shotgun (WGS) entry which is preliminary data.</text>
</comment>
<dbReference type="GeneID" id="94289175"/>